<dbReference type="RefSeq" id="WP_205358510.1">
    <property type="nucleotide sequence ID" value="NZ_JADKYB010000009.1"/>
</dbReference>
<accession>A0ABS2TWJ6</accession>
<evidence type="ECO:0000313" key="1">
    <source>
        <dbReference type="EMBL" id="MBM9506660.1"/>
    </source>
</evidence>
<evidence type="ECO:0000313" key="2">
    <source>
        <dbReference type="Proteomes" id="UP000749040"/>
    </source>
</evidence>
<comment type="caution">
    <text evidence="1">The sequence shown here is derived from an EMBL/GenBank/DDBJ whole genome shotgun (WGS) entry which is preliminary data.</text>
</comment>
<proteinExistence type="predicted"/>
<keyword evidence="2" id="KW-1185">Reference proteome</keyword>
<dbReference type="EMBL" id="JADKYB010000009">
    <property type="protein sequence ID" value="MBM9506660.1"/>
    <property type="molecule type" value="Genomic_DNA"/>
</dbReference>
<dbReference type="Proteomes" id="UP000749040">
    <property type="component" value="Unassembled WGS sequence"/>
</dbReference>
<gene>
    <name evidence="1" type="ORF">ITX44_19285</name>
</gene>
<name>A0ABS2TWJ6_9ACTN</name>
<reference evidence="1 2" key="1">
    <citation type="submission" date="2021-01" db="EMBL/GenBank/DDBJ databases">
        <title>Streptomyces acididurans sp. nov., isolated from a peat swamp forest soil.</title>
        <authorList>
            <person name="Chantavorakit T."/>
            <person name="Duangmal K."/>
        </authorList>
    </citation>
    <scope>NUCLEOTIDE SEQUENCE [LARGE SCALE GENOMIC DNA]</scope>
    <source>
        <strain evidence="1 2">KK5PA1</strain>
    </source>
</reference>
<sequence length="132" mass="14274">MAAVVAVAGGGWWWETTPRYEVPVPSAGAGPDDVVRAYMRALDAHDGATARALSTAGHRPVTGAWLADTSGMKALKVSPPVPDGGGVHVAVAFDLHQHWWTDDPSMRPGRHDWTYLLVHQQGRWLIRDEGMG</sequence>
<organism evidence="1 2">
    <name type="scientific">Actinacidiphila acididurans</name>
    <dbReference type="NCBI Taxonomy" id="2784346"/>
    <lineage>
        <taxon>Bacteria</taxon>
        <taxon>Bacillati</taxon>
        <taxon>Actinomycetota</taxon>
        <taxon>Actinomycetes</taxon>
        <taxon>Kitasatosporales</taxon>
        <taxon>Streptomycetaceae</taxon>
        <taxon>Actinacidiphila</taxon>
    </lineage>
</organism>
<evidence type="ECO:0008006" key="3">
    <source>
        <dbReference type="Google" id="ProtNLM"/>
    </source>
</evidence>
<protein>
    <recommendedName>
        <fullName evidence="3">DUF4829 domain-containing protein</fullName>
    </recommendedName>
</protein>